<comment type="function">
    <text evidence="7">Binds directly to 16S ribosomal RNA.</text>
</comment>
<dbReference type="EMBL" id="DTHG01000005">
    <property type="protein sequence ID" value="HGW90996.1"/>
    <property type="molecule type" value="Genomic_DNA"/>
</dbReference>
<keyword evidence="2 7" id="KW-0699">rRNA-binding</keyword>
<evidence type="ECO:0000256" key="7">
    <source>
        <dbReference type="HAMAP-Rule" id="MF_00500"/>
    </source>
</evidence>
<gene>
    <name evidence="7 9" type="primary">rpsT</name>
    <name evidence="9" type="ORF">ENV67_00440</name>
</gene>
<dbReference type="GO" id="GO:0070181">
    <property type="term" value="F:small ribosomal subunit rRNA binding"/>
    <property type="evidence" value="ECO:0007669"/>
    <property type="project" value="TreeGrafter"/>
</dbReference>
<evidence type="ECO:0000256" key="1">
    <source>
        <dbReference type="ARBA" id="ARBA00007634"/>
    </source>
</evidence>
<reference evidence="9" key="1">
    <citation type="journal article" date="2020" name="mSystems">
        <title>Genome- and Community-Level Interaction Insights into Carbon Utilization and Element Cycling Functions of Hydrothermarchaeota in Hydrothermal Sediment.</title>
        <authorList>
            <person name="Zhou Z."/>
            <person name="Liu Y."/>
            <person name="Xu W."/>
            <person name="Pan J."/>
            <person name="Luo Z.H."/>
            <person name="Li M."/>
        </authorList>
    </citation>
    <scope>NUCLEOTIDE SEQUENCE [LARGE SCALE GENOMIC DNA]</scope>
    <source>
        <strain evidence="9">SpSt-780</strain>
    </source>
</reference>
<evidence type="ECO:0000256" key="4">
    <source>
        <dbReference type="ARBA" id="ARBA00022980"/>
    </source>
</evidence>
<keyword evidence="4 7" id="KW-0689">Ribosomal protein</keyword>
<dbReference type="SUPFAM" id="SSF46992">
    <property type="entry name" value="Ribosomal protein S20"/>
    <property type="match status" value="1"/>
</dbReference>
<dbReference type="GO" id="GO:0006412">
    <property type="term" value="P:translation"/>
    <property type="evidence" value="ECO:0007669"/>
    <property type="project" value="UniProtKB-UniRule"/>
</dbReference>
<sequence>MANLKASKKSARKDEKRRVQNKALKTRIKNLTKKMLEEKDPEKKKSYLNLLYSFYDKAVKRNIVKKNTASRKKSKLTKIVMKQLQPQGK</sequence>
<dbReference type="HAMAP" id="MF_00500">
    <property type="entry name" value="Ribosomal_bS20"/>
    <property type="match status" value="1"/>
</dbReference>
<evidence type="ECO:0000256" key="5">
    <source>
        <dbReference type="ARBA" id="ARBA00023274"/>
    </source>
</evidence>
<evidence type="ECO:0000256" key="2">
    <source>
        <dbReference type="ARBA" id="ARBA00022730"/>
    </source>
</evidence>
<feature type="region of interest" description="Disordered" evidence="8">
    <location>
        <begin position="68"/>
        <end position="89"/>
    </location>
</feature>
<dbReference type="InterPro" id="IPR002583">
    <property type="entry name" value="Ribosomal_bS20"/>
</dbReference>
<evidence type="ECO:0000256" key="8">
    <source>
        <dbReference type="SAM" id="MobiDB-lite"/>
    </source>
</evidence>
<organism evidence="9">
    <name type="scientific">candidate division WOR-3 bacterium</name>
    <dbReference type="NCBI Taxonomy" id="2052148"/>
    <lineage>
        <taxon>Bacteria</taxon>
        <taxon>Bacteria division WOR-3</taxon>
    </lineage>
</organism>
<proteinExistence type="inferred from homology"/>
<evidence type="ECO:0000256" key="3">
    <source>
        <dbReference type="ARBA" id="ARBA00022884"/>
    </source>
</evidence>
<feature type="compositionally biased region" description="Basic residues" evidence="8">
    <location>
        <begin position="1"/>
        <end position="11"/>
    </location>
</feature>
<dbReference type="NCBIfam" id="TIGR00029">
    <property type="entry name" value="S20"/>
    <property type="match status" value="1"/>
</dbReference>
<keyword evidence="3 7" id="KW-0694">RNA-binding</keyword>
<name>A0A7C4U642_UNCW3</name>
<evidence type="ECO:0000313" key="9">
    <source>
        <dbReference type="EMBL" id="HGW90996.1"/>
    </source>
</evidence>
<comment type="caution">
    <text evidence="9">The sequence shown here is derived from an EMBL/GenBank/DDBJ whole genome shotgun (WGS) entry which is preliminary data.</text>
</comment>
<keyword evidence="5 7" id="KW-0687">Ribonucleoprotein</keyword>
<dbReference type="PANTHER" id="PTHR33398:SF1">
    <property type="entry name" value="SMALL RIBOSOMAL SUBUNIT PROTEIN BS20C"/>
    <property type="match status" value="1"/>
</dbReference>
<dbReference type="InterPro" id="IPR036510">
    <property type="entry name" value="Ribosomal_bS20_sf"/>
</dbReference>
<dbReference type="GO" id="GO:0015935">
    <property type="term" value="C:small ribosomal subunit"/>
    <property type="evidence" value="ECO:0007669"/>
    <property type="project" value="TreeGrafter"/>
</dbReference>
<dbReference type="AlphaFoldDB" id="A0A7C4U642"/>
<dbReference type="Gene3D" id="1.20.58.110">
    <property type="entry name" value="Ribosomal protein S20"/>
    <property type="match status" value="1"/>
</dbReference>
<dbReference type="PANTHER" id="PTHR33398">
    <property type="entry name" value="30S RIBOSOMAL PROTEIN S20"/>
    <property type="match status" value="1"/>
</dbReference>
<comment type="similarity">
    <text evidence="1 7">Belongs to the bacterial ribosomal protein bS20 family.</text>
</comment>
<dbReference type="GO" id="GO:0003735">
    <property type="term" value="F:structural constituent of ribosome"/>
    <property type="evidence" value="ECO:0007669"/>
    <property type="project" value="InterPro"/>
</dbReference>
<accession>A0A7C4U642</accession>
<evidence type="ECO:0000256" key="6">
    <source>
        <dbReference type="ARBA" id="ARBA00035136"/>
    </source>
</evidence>
<protein>
    <recommendedName>
        <fullName evidence="6 7">Small ribosomal subunit protein bS20</fullName>
    </recommendedName>
</protein>
<dbReference type="Pfam" id="PF01649">
    <property type="entry name" value="Ribosomal_S20p"/>
    <property type="match status" value="1"/>
</dbReference>
<feature type="region of interest" description="Disordered" evidence="8">
    <location>
        <begin position="1"/>
        <end position="21"/>
    </location>
</feature>